<reference evidence="1" key="1">
    <citation type="submission" date="2021-05" db="EMBL/GenBank/DDBJ databases">
        <authorList>
            <person name="Alioto T."/>
            <person name="Alioto T."/>
            <person name="Gomez Garrido J."/>
        </authorList>
    </citation>
    <scope>NUCLEOTIDE SEQUENCE</scope>
</reference>
<protein>
    <submittedName>
        <fullName evidence="1">(northern house mosquito) hypothetical protein</fullName>
    </submittedName>
</protein>
<dbReference type="EMBL" id="HBUE01029640">
    <property type="protein sequence ID" value="CAG6455936.1"/>
    <property type="molecule type" value="Transcribed_RNA"/>
</dbReference>
<dbReference type="AlphaFoldDB" id="A0A8D8F2F4"/>
<organism evidence="1">
    <name type="scientific">Culex pipiens</name>
    <name type="common">House mosquito</name>
    <dbReference type="NCBI Taxonomy" id="7175"/>
    <lineage>
        <taxon>Eukaryota</taxon>
        <taxon>Metazoa</taxon>
        <taxon>Ecdysozoa</taxon>
        <taxon>Arthropoda</taxon>
        <taxon>Hexapoda</taxon>
        <taxon>Insecta</taxon>
        <taxon>Pterygota</taxon>
        <taxon>Neoptera</taxon>
        <taxon>Endopterygota</taxon>
        <taxon>Diptera</taxon>
        <taxon>Nematocera</taxon>
        <taxon>Culicoidea</taxon>
        <taxon>Culicidae</taxon>
        <taxon>Culicinae</taxon>
        <taxon>Culicini</taxon>
        <taxon>Culex</taxon>
        <taxon>Culex</taxon>
    </lineage>
</organism>
<evidence type="ECO:0000313" key="1">
    <source>
        <dbReference type="EMBL" id="CAG6455936.1"/>
    </source>
</evidence>
<name>A0A8D8F2F4_CULPI</name>
<proteinExistence type="predicted"/>
<sequence>MLENGIRMPADLIASFCGKGTFTLAISWCFLVDPTGGNAWLKSSLSARREVSFKTFPVLSSWLRDCSFFLRSPPPGRNVSSTPDDSCSGSSSERTAYRFSFLVVAAADLTISAKDRFERLFSSSSNLSERSLYLGQERVSCGAPPQSKHLFPTA</sequence>
<accession>A0A8D8F2F4</accession>